<dbReference type="AlphaFoldDB" id="A0A1Y3QX52"/>
<keyword evidence="4 6" id="KW-0408">Iron</keyword>
<dbReference type="InterPro" id="IPR044304">
    <property type="entry name" value="NUBPL-like"/>
</dbReference>
<feature type="domain" description="MIP18 family-like" evidence="7">
    <location>
        <begin position="2"/>
        <end position="68"/>
    </location>
</feature>
<sequence>MEEKIRHLLASLVHPETGQDIVSSGFIEHIASAAGKITVVLRFAKARDPFAVKIKNQAEELLKREFPDQTVLVVIKEGGAAPRPEPKLKTTTGGIAKVIAVASGKGGVGKSTVTANLAVALRNMGFRVGILDADIYGPSQPKMFGVEGYLPDAVQEEGADHIVPAEPMDIRLMSIGFFIKPTDALLWRGAMAVSALKQMIHQTKWGTLDFLLADLPPGTGDVHLSIIGELKIDSAVIVSTPQQVAVADVVRGVEMFRNENVNIPVAGIIENMAWFTPEELPENRYYLFGKGGARRFAEEHGVGFLGEIPIVQSIMEGADEGRPAAGIDPRVEKWYRGIAEKIVEKVMKSC</sequence>
<dbReference type="eggNOG" id="COG0489">
    <property type="taxonomic scope" value="Bacteria"/>
</dbReference>
<keyword evidence="1 6" id="KW-0479">Metal-binding</keyword>
<dbReference type="GO" id="GO:0046872">
    <property type="term" value="F:metal ion binding"/>
    <property type="evidence" value="ECO:0007669"/>
    <property type="project" value="UniProtKB-KW"/>
</dbReference>
<dbReference type="HAMAP" id="MF_02040">
    <property type="entry name" value="Mrp_NBP35"/>
    <property type="match status" value="1"/>
</dbReference>
<dbReference type="GO" id="GO:0051539">
    <property type="term" value="F:4 iron, 4 sulfur cluster binding"/>
    <property type="evidence" value="ECO:0007669"/>
    <property type="project" value="TreeGrafter"/>
</dbReference>
<dbReference type="Pfam" id="PF01883">
    <property type="entry name" value="FeS_assembly_P"/>
    <property type="match status" value="1"/>
</dbReference>
<evidence type="ECO:0000256" key="1">
    <source>
        <dbReference type="ARBA" id="ARBA00022723"/>
    </source>
</evidence>
<dbReference type="RefSeq" id="WP_032134615.1">
    <property type="nucleotide sequence ID" value="NZ_JADNCE010000006.1"/>
</dbReference>
<proteinExistence type="inferred from homology"/>
<dbReference type="InterPro" id="IPR033756">
    <property type="entry name" value="YlxH/NBP35"/>
</dbReference>
<evidence type="ECO:0000256" key="4">
    <source>
        <dbReference type="ARBA" id="ARBA00023004"/>
    </source>
</evidence>
<feature type="binding site" evidence="6">
    <location>
        <begin position="104"/>
        <end position="111"/>
    </location>
    <ligand>
        <name>ATP</name>
        <dbReference type="ChEBI" id="CHEBI:30616"/>
    </ligand>
</feature>
<comment type="caution">
    <text evidence="8">The sequence shown here is derived from an EMBL/GenBank/DDBJ whole genome shotgun (WGS) entry which is preliminary data.</text>
</comment>
<evidence type="ECO:0000256" key="3">
    <source>
        <dbReference type="ARBA" id="ARBA00022840"/>
    </source>
</evidence>
<evidence type="ECO:0000256" key="5">
    <source>
        <dbReference type="ARBA" id="ARBA00023014"/>
    </source>
</evidence>
<dbReference type="PANTHER" id="PTHR42961:SF2">
    <property type="entry name" value="IRON-SULFUR PROTEIN NUBPL"/>
    <property type="match status" value="1"/>
</dbReference>
<dbReference type="CDD" id="cd02037">
    <property type="entry name" value="Mrp_NBP35"/>
    <property type="match status" value="1"/>
</dbReference>
<dbReference type="InterPro" id="IPR027417">
    <property type="entry name" value="P-loop_NTPase"/>
</dbReference>
<keyword evidence="5 6" id="KW-0411">Iron-sulfur</keyword>
<dbReference type="EMBL" id="NFHB01000006">
    <property type="protein sequence ID" value="OUN02858.1"/>
    <property type="molecule type" value="Genomic_DNA"/>
</dbReference>
<evidence type="ECO:0000259" key="7">
    <source>
        <dbReference type="Pfam" id="PF01883"/>
    </source>
</evidence>
<dbReference type="SUPFAM" id="SSF117916">
    <property type="entry name" value="Fe-S cluster assembly (FSCA) domain-like"/>
    <property type="match status" value="1"/>
</dbReference>
<dbReference type="Gene3D" id="3.40.50.300">
    <property type="entry name" value="P-loop containing nucleotide triphosphate hydrolases"/>
    <property type="match status" value="1"/>
</dbReference>
<keyword evidence="3 6" id="KW-0067">ATP-binding</keyword>
<gene>
    <name evidence="8" type="ORF">B5G41_10015</name>
</gene>
<reference evidence="9" key="1">
    <citation type="submission" date="2017-04" db="EMBL/GenBank/DDBJ databases">
        <title>Function of individual gut microbiota members based on whole genome sequencing of pure cultures obtained from chicken caecum.</title>
        <authorList>
            <person name="Medvecky M."/>
            <person name="Cejkova D."/>
            <person name="Polansky O."/>
            <person name="Karasova D."/>
            <person name="Kubasova T."/>
            <person name="Cizek A."/>
            <person name="Rychlik I."/>
        </authorList>
    </citation>
    <scope>NUCLEOTIDE SEQUENCE [LARGE SCALE GENOMIC DNA]</scope>
    <source>
        <strain evidence="9">An90</strain>
    </source>
</reference>
<dbReference type="OrthoDB" id="9809679at2"/>
<organism evidence="8 9">
    <name type="scientific">Alistipes onderdonkii</name>
    <dbReference type="NCBI Taxonomy" id="328813"/>
    <lineage>
        <taxon>Bacteria</taxon>
        <taxon>Pseudomonadati</taxon>
        <taxon>Bacteroidota</taxon>
        <taxon>Bacteroidia</taxon>
        <taxon>Bacteroidales</taxon>
        <taxon>Rikenellaceae</taxon>
        <taxon>Alistipes</taxon>
    </lineage>
</organism>
<dbReference type="InterPro" id="IPR034904">
    <property type="entry name" value="FSCA_dom_sf"/>
</dbReference>
<dbReference type="SUPFAM" id="SSF52540">
    <property type="entry name" value="P-loop containing nucleoside triphosphate hydrolases"/>
    <property type="match status" value="1"/>
</dbReference>
<dbReference type="Pfam" id="PF10609">
    <property type="entry name" value="ParA"/>
    <property type="match status" value="1"/>
</dbReference>
<dbReference type="InterPro" id="IPR002744">
    <property type="entry name" value="MIP18-like"/>
</dbReference>
<dbReference type="GO" id="GO:0016887">
    <property type="term" value="F:ATP hydrolysis activity"/>
    <property type="evidence" value="ECO:0007669"/>
    <property type="project" value="UniProtKB-UniRule"/>
</dbReference>
<accession>A0A1Y3QX52</accession>
<comment type="function">
    <text evidence="6">Binds and transfers iron-sulfur (Fe-S) clusters to target apoproteins. Can hydrolyze ATP.</text>
</comment>
<dbReference type="GO" id="GO:0016226">
    <property type="term" value="P:iron-sulfur cluster assembly"/>
    <property type="evidence" value="ECO:0007669"/>
    <property type="project" value="InterPro"/>
</dbReference>
<evidence type="ECO:0000256" key="2">
    <source>
        <dbReference type="ARBA" id="ARBA00022741"/>
    </source>
</evidence>
<dbReference type="Proteomes" id="UP000195772">
    <property type="component" value="Unassembled WGS sequence"/>
</dbReference>
<comment type="similarity">
    <text evidence="6">Belongs to the Mrp/NBP35 ATP-binding proteins family.</text>
</comment>
<comment type="subunit">
    <text evidence="6">Homodimer.</text>
</comment>
<protein>
    <recommendedName>
        <fullName evidence="6">Iron-sulfur cluster carrier protein</fullName>
    </recommendedName>
</protein>
<keyword evidence="6" id="KW-0378">Hydrolase</keyword>
<evidence type="ECO:0000313" key="9">
    <source>
        <dbReference type="Proteomes" id="UP000195772"/>
    </source>
</evidence>
<dbReference type="PANTHER" id="PTHR42961">
    <property type="entry name" value="IRON-SULFUR PROTEIN NUBPL"/>
    <property type="match status" value="1"/>
</dbReference>
<dbReference type="FunFam" id="3.40.50.300:FF:001119">
    <property type="entry name" value="Iron-sulfur cluster carrier protein"/>
    <property type="match status" value="1"/>
</dbReference>
<name>A0A1Y3QX52_9BACT</name>
<dbReference type="InterPro" id="IPR019591">
    <property type="entry name" value="Mrp/NBP35_ATP-bd"/>
</dbReference>
<dbReference type="Gene3D" id="3.30.300.130">
    <property type="entry name" value="Fe-S cluster assembly (FSCA)"/>
    <property type="match status" value="1"/>
</dbReference>
<keyword evidence="2 6" id="KW-0547">Nucleotide-binding</keyword>
<dbReference type="GO" id="GO:0140663">
    <property type="term" value="F:ATP-dependent FeS chaperone activity"/>
    <property type="evidence" value="ECO:0007669"/>
    <property type="project" value="InterPro"/>
</dbReference>
<evidence type="ECO:0000313" key="8">
    <source>
        <dbReference type="EMBL" id="OUN02858.1"/>
    </source>
</evidence>
<dbReference type="GO" id="GO:0005524">
    <property type="term" value="F:ATP binding"/>
    <property type="evidence" value="ECO:0007669"/>
    <property type="project" value="UniProtKB-UniRule"/>
</dbReference>
<evidence type="ECO:0000256" key="6">
    <source>
        <dbReference type="HAMAP-Rule" id="MF_02040"/>
    </source>
</evidence>